<organism evidence="1">
    <name type="scientific">Lepeophtheirus salmonis</name>
    <name type="common">Salmon louse</name>
    <name type="synonym">Caligus salmonis</name>
    <dbReference type="NCBI Taxonomy" id="72036"/>
    <lineage>
        <taxon>Eukaryota</taxon>
        <taxon>Metazoa</taxon>
        <taxon>Ecdysozoa</taxon>
        <taxon>Arthropoda</taxon>
        <taxon>Crustacea</taxon>
        <taxon>Multicrustacea</taxon>
        <taxon>Hexanauplia</taxon>
        <taxon>Copepoda</taxon>
        <taxon>Siphonostomatoida</taxon>
        <taxon>Caligidae</taxon>
        <taxon>Lepeophtheirus</taxon>
    </lineage>
</organism>
<protein>
    <submittedName>
        <fullName evidence="1">Uncharacterized protein</fullName>
    </submittedName>
</protein>
<sequence>SEQNLISSKVNRNTRLCHHVIGLPIIFYLIYRNHCWTRQTYYDAIEYNSCTLTIPVREDDT</sequence>
<dbReference type="EMBL" id="HACA01025311">
    <property type="protein sequence ID" value="CDW42672.1"/>
    <property type="molecule type" value="Transcribed_RNA"/>
</dbReference>
<reference evidence="1" key="1">
    <citation type="submission" date="2014-05" db="EMBL/GenBank/DDBJ databases">
        <authorList>
            <person name="Chronopoulou M."/>
        </authorList>
    </citation>
    <scope>NUCLEOTIDE SEQUENCE</scope>
    <source>
        <tissue evidence="1">Whole organism</tissue>
    </source>
</reference>
<evidence type="ECO:0000313" key="1">
    <source>
        <dbReference type="EMBL" id="CDW42672.1"/>
    </source>
</evidence>
<dbReference type="AlphaFoldDB" id="A0A0K2UXS8"/>
<accession>A0A0K2UXS8</accession>
<name>A0A0K2UXS8_LEPSM</name>
<feature type="non-terminal residue" evidence="1">
    <location>
        <position position="1"/>
    </location>
</feature>
<proteinExistence type="predicted"/>